<dbReference type="InterPro" id="IPR036284">
    <property type="entry name" value="GGL_sf"/>
</dbReference>
<dbReference type="STRING" id="131310.A0A0N4ZV05"/>
<organism evidence="2 3">
    <name type="scientific">Parastrongyloides trichosuri</name>
    <name type="common">Possum-specific nematode worm</name>
    <dbReference type="NCBI Taxonomy" id="131310"/>
    <lineage>
        <taxon>Eukaryota</taxon>
        <taxon>Metazoa</taxon>
        <taxon>Ecdysozoa</taxon>
        <taxon>Nematoda</taxon>
        <taxon>Chromadorea</taxon>
        <taxon>Rhabditida</taxon>
        <taxon>Tylenchina</taxon>
        <taxon>Panagrolaimomorpha</taxon>
        <taxon>Strongyloidoidea</taxon>
        <taxon>Strongyloididae</taxon>
        <taxon>Parastrongyloides</taxon>
    </lineage>
</organism>
<proteinExistence type="predicted"/>
<name>A0A0N4ZV05_PARTI</name>
<dbReference type="WBParaSite" id="PTRK_0001241600.1">
    <property type="protein sequence ID" value="PTRK_0001241600.1"/>
    <property type="gene ID" value="PTRK_0001241600"/>
</dbReference>
<dbReference type="Proteomes" id="UP000038045">
    <property type="component" value="Unplaced"/>
</dbReference>
<dbReference type="SMART" id="SM01224">
    <property type="entry name" value="G_gamma"/>
    <property type="match status" value="1"/>
</dbReference>
<evidence type="ECO:0000313" key="2">
    <source>
        <dbReference type="Proteomes" id="UP000038045"/>
    </source>
</evidence>
<evidence type="ECO:0000313" key="3">
    <source>
        <dbReference type="WBParaSite" id="PTRK_0001241600.1"/>
    </source>
</evidence>
<feature type="domain" description="G protein gamma" evidence="1">
    <location>
        <begin position="1"/>
        <end position="68"/>
    </location>
</feature>
<dbReference type="InterPro" id="IPR015898">
    <property type="entry name" value="G-protein_gamma-like_dom"/>
</dbReference>
<dbReference type="AlphaFoldDB" id="A0A0N4ZV05"/>
<keyword evidence="2" id="KW-1185">Reference proteome</keyword>
<sequence>MNSVEHGRRMIDQLRKEKDLQRTQVSISAVELVKWTQEHKTEDVLMNGFGGDRVNPWNPKSGGLCTLF</sequence>
<reference evidence="3" key="1">
    <citation type="submission" date="2017-02" db="UniProtKB">
        <authorList>
            <consortium name="WormBaseParasite"/>
        </authorList>
    </citation>
    <scope>IDENTIFICATION</scope>
</reference>
<evidence type="ECO:0000259" key="1">
    <source>
        <dbReference type="PROSITE" id="PS50058"/>
    </source>
</evidence>
<dbReference type="Gene3D" id="4.10.260.10">
    <property type="entry name" value="Transducin (heterotrimeric G protein), gamma chain"/>
    <property type="match status" value="1"/>
</dbReference>
<accession>A0A0N4ZV05</accession>
<dbReference type="GO" id="GO:0007186">
    <property type="term" value="P:G protein-coupled receptor signaling pathway"/>
    <property type="evidence" value="ECO:0007669"/>
    <property type="project" value="InterPro"/>
</dbReference>
<dbReference type="PROSITE" id="PS50058">
    <property type="entry name" value="G_PROTEIN_GAMMA"/>
    <property type="match status" value="1"/>
</dbReference>
<dbReference type="Pfam" id="PF00631">
    <property type="entry name" value="G-gamma"/>
    <property type="match status" value="1"/>
</dbReference>
<dbReference type="SUPFAM" id="SSF48670">
    <property type="entry name" value="Transducin (heterotrimeric G protein), gamma chain"/>
    <property type="match status" value="1"/>
</dbReference>
<protein>
    <submittedName>
        <fullName evidence="3">G protein gamma domain-containing protein</fullName>
    </submittedName>
</protein>
<dbReference type="SMART" id="SM00224">
    <property type="entry name" value="GGL"/>
    <property type="match status" value="1"/>
</dbReference>